<dbReference type="PANTHER" id="PTHR11501:SF18">
    <property type="entry name" value="MICROTUBULE-ASSOCIATED PROTEIN"/>
    <property type="match status" value="1"/>
</dbReference>
<keyword evidence="5" id="KW-0206">Cytoskeleton</keyword>
<dbReference type="GO" id="GO:0005856">
    <property type="term" value="C:cytoskeleton"/>
    <property type="evidence" value="ECO:0007669"/>
    <property type="project" value="UniProtKB-SubCell"/>
</dbReference>
<feature type="region of interest" description="Disordered" evidence="6">
    <location>
        <begin position="1"/>
        <end position="42"/>
    </location>
</feature>
<feature type="compositionally biased region" description="Basic and acidic residues" evidence="6">
    <location>
        <begin position="9"/>
        <end position="21"/>
    </location>
</feature>
<dbReference type="Proteomes" id="UP000095283">
    <property type="component" value="Unplaced"/>
</dbReference>
<reference evidence="8" key="1">
    <citation type="submission" date="2016-11" db="UniProtKB">
        <authorList>
            <consortium name="WormBaseParasite"/>
        </authorList>
    </citation>
    <scope>IDENTIFICATION</scope>
</reference>
<evidence type="ECO:0000256" key="3">
    <source>
        <dbReference type="ARBA" id="ARBA00022553"/>
    </source>
</evidence>
<comment type="subcellular location">
    <subcellularLocation>
        <location evidence="1">Cytoplasm</location>
        <location evidence="1">Cytoskeleton</location>
    </subcellularLocation>
</comment>
<sequence length="389" mass="42316">MDSSSSRTPLDHIIEESRVDENSQSEISPSTEKKSVSSTETSPILRIQEESLSATSWVQPIDEWGAGSKEPTSVASNIIQTQEDEQENTKVDSEETMHIPGDVGSVIDERNTNEKNYSSPDKSIEEVAEQTLHLQKQFACEEGRKITTEKHELPNDGKIRPNSATVSTVFTHLTCNLLFIFQILSKGERRTLKPPTTRIFSAPKKTLASSMPKAVSPVVTRRLPAPTTRTSSTTRIPDSGIIASRSQSQPRAGSYTALNSLQTTPKVNKKYINVTSKIGSITDHKPSGGNVEIFSEKKVIVAKAKVGSMEKADHVPGGGNVKIENVRINFKEKAKPKVDSKSNHSAPKPEKKVTVVSNLCSGNLSLSIPFASSNISPSVALHAALLDHL</sequence>
<keyword evidence="2" id="KW-0963">Cytoplasm</keyword>
<feature type="region of interest" description="Disordered" evidence="6">
    <location>
        <begin position="99"/>
        <end position="122"/>
    </location>
</feature>
<keyword evidence="7" id="KW-1185">Reference proteome</keyword>
<proteinExistence type="predicted"/>
<dbReference type="GO" id="GO:0000226">
    <property type="term" value="P:microtubule cytoskeleton organization"/>
    <property type="evidence" value="ECO:0007669"/>
    <property type="project" value="TreeGrafter"/>
</dbReference>
<evidence type="ECO:0000313" key="8">
    <source>
        <dbReference type="WBParaSite" id="Hba_20503"/>
    </source>
</evidence>
<dbReference type="PANTHER" id="PTHR11501">
    <property type="entry name" value="MICROTUBULE-ASSOCIATED PROTEIN"/>
    <property type="match status" value="1"/>
</dbReference>
<evidence type="ECO:0000256" key="1">
    <source>
        <dbReference type="ARBA" id="ARBA00004245"/>
    </source>
</evidence>
<evidence type="ECO:0000256" key="5">
    <source>
        <dbReference type="ARBA" id="ARBA00023212"/>
    </source>
</evidence>
<name>A0A1I7XRQ9_HETBA</name>
<dbReference type="GO" id="GO:0031175">
    <property type="term" value="P:neuron projection development"/>
    <property type="evidence" value="ECO:0007669"/>
    <property type="project" value="TreeGrafter"/>
</dbReference>
<accession>A0A1I7XRQ9</accession>
<evidence type="ECO:0000256" key="4">
    <source>
        <dbReference type="ARBA" id="ARBA00022737"/>
    </source>
</evidence>
<dbReference type="InterPro" id="IPR001084">
    <property type="entry name" value="MAP_tubulin-bd_rpt"/>
</dbReference>
<protein>
    <submittedName>
        <fullName evidence="8">Microtubule-associated protein</fullName>
    </submittedName>
</protein>
<dbReference type="GO" id="GO:0043005">
    <property type="term" value="C:neuron projection"/>
    <property type="evidence" value="ECO:0007669"/>
    <property type="project" value="TreeGrafter"/>
</dbReference>
<dbReference type="PROSITE" id="PS51491">
    <property type="entry name" value="TAU_MAP_2"/>
    <property type="match status" value="1"/>
</dbReference>
<feature type="region of interest" description="Disordered" evidence="6">
    <location>
        <begin position="332"/>
        <end position="352"/>
    </location>
</feature>
<dbReference type="AlphaFoldDB" id="A0A1I7XRQ9"/>
<dbReference type="Pfam" id="PF00418">
    <property type="entry name" value="Tubulin-binding"/>
    <property type="match status" value="1"/>
</dbReference>
<dbReference type="WBParaSite" id="Hba_20503">
    <property type="protein sequence ID" value="Hba_20503"/>
    <property type="gene ID" value="Hba_20503"/>
</dbReference>
<keyword evidence="3" id="KW-0597">Phosphoprotein</keyword>
<evidence type="ECO:0000256" key="6">
    <source>
        <dbReference type="SAM" id="MobiDB-lite"/>
    </source>
</evidence>
<dbReference type="InterPro" id="IPR027324">
    <property type="entry name" value="MAP2/MAP4/Tau"/>
</dbReference>
<organism evidence="7 8">
    <name type="scientific">Heterorhabditis bacteriophora</name>
    <name type="common">Entomopathogenic nematode worm</name>
    <dbReference type="NCBI Taxonomy" id="37862"/>
    <lineage>
        <taxon>Eukaryota</taxon>
        <taxon>Metazoa</taxon>
        <taxon>Ecdysozoa</taxon>
        <taxon>Nematoda</taxon>
        <taxon>Chromadorea</taxon>
        <taxon>Rhabditida</taxon>
        <taxon>Rhabditina</taxon>
        <taxon>Rhabditomorpha</taxon>
        <taxon>Strongyloidea</taxon>
        <taxon>Heterorhabditidae</taxon>
        <taxon>Heterorhabditis</taxon>
    </lineage>
</organism>
<evidence type="ECO:0000256" key="2">
    <source>
        <dbReference type="ARBA" id="ARBA00022490"/>
    </source>
</evidence>
<dbReference type="GO" id="GO:0008017">
    <property type="term" value="F:microtubule binding"/>
    <property type="evidence" value="ECO:0007669"/>
    <property type="project" value="InterPro"/>
</dbReference>
<keyword evidence="4" id="KW-0677">Repeat</keyword>
<evidence type="ECO:0000313" key="7">
    <source>
        <dbReference type="Proteomes" id="UP000095283"/>
    </source>
</evidence>